<feature type="compositionally biased region" description="Polar residues" evidence="1">
    <location>
        <begin position="1"/>
        <end position="13"/>
    </location>
</feature>
<gene>
    <name evidence="3" type="ORF">PHACADRAFT_262761</name>
</gene>
<proteinExistence type="predicted"/>
<feature type="domain" description="H-type lectin" evidence="2">
    <location>
        <begin position="244"/>
        <end position="299"/>
    </location>
</feature>
<dbReference type="Gene3D" id="2.60.40.2080">
    <property type="match status" value="3"/>
</dbReference>
<evidence type="ECO:0000313" key="3">
    <source>
        <dbReference type="EMBL" id="EKM50882.1"/>
    </source>
</evidence>
<accession>K5WKV5</accession>
<dbReference type="InParanoid" id="K5WKV5"/>
<dbReference type="Pfam" id="PF09458">
    <property type="entry name" value="H_lectin"/>
    <property type="match status" value="2"/>
</dbReference>
<dbReference type="EMBL" id="JH930477">
    <property type="protein sequence ID" value="EKM50882.1"/>
    <property type="molecule type" value="Genomic_DNA"/>
</dbReference>
<evidence type="ECO:0000313" key="4">
    <source>
        <dbReference type="Proteomes" id="UP000008370"/>
    </source>
</evidence>
<dbReference type="RefSeq" id="XP_007400049.1">
    <property type="nucleotide sequence ID" value="XM_007399987.1"/>
</dbReference>
<dbReference type="AlphaFoldDB" id="K5WKV5"/>
<dbReference type="Proteomes" id="UP000008370">
    <property type="component" value="Unassembled WGS sequence"/>
</dbReference>
<dbReference type="GO" id="GO:0007155">
    <property type="term" value="P:cell adhesion"/>
    <property type="evidence" value="ECO:0007669"/>
    <property type="project" value="InterPro"/>
</dbReference>
<dbReference type="OrthoDB" id="2793557at2759"/>
<dbReference type="HOGENOM" id="CLU_058882_0_0_1"/>
<feature type="domain" description="H-type lectin" evidence="2">
    <location>
        <begin position="141"/>
        <end position="204"/>
    </location>
</feature>
<keyword evidence="4" id="KW-1185">Reference proteome</keyword>
<dbReference type="GeneID" id="18918371"/>
<feature type="region of interest" description="Disordered" evidence="1">
    <location>
        <begin position="1"/>
        <end position="23"/>
    </location>
</feature>
<dbReference type="KEGG" id="pco:PHACADRAFT_262761"/>
<dbReference type="InterPro" id="IPR037221">
    <property type="entry name" value="H-type_lectin_dom_sf"/>
</dbReference>
<evidence type="ECO:0000259" key="2">
    <source>
        <dbReference type="Pfam" id="PF09458"/>
    </source>
</evidence>
<evidence type="ECO:0000256" key="1">
    <source>
        <dbReference type="SAM" id="MobiDB-lite"/>
    </source>
</evidence>
<sequence length="308" mass="34287">MHNLNTSAENTKQPAEHTVNPTEPIPWLDCGKFSTNDVRLWSEPEPLTVGEVRFKVPSCYPRAVLLGLSNICMNNVRIRAEVRSIADDRAIVNMVAWGDTTHWETACSWLSIPLDDPDIQYGTYSNKEDRSDAQSQQLTSRQIAFARPYASPPKVVAWLNAVDCGAGRNAQVSVYADAVASDGFTIHTWSDSLPFSAGASWIAYSAGRTDVRSGTFEIKDVRPPDMPRHKNRGRVSWGAPRMAKPPRVFTALRMFHFDGGKIVRLASSQSEITTTGMTWNMDSWDETIFYQAGQVFVAFDDECADSES</sequence>
<name>K5WKV5_PHACS</name>
<dbReference type="InterPro" id="IPR019019">
    <property type="entry name" value="H-type_lectin_domain"/>
</dbReference>
<dbReference type="SUPFAM" id="SSF141086">
    <property type="entry name" value="Agglutinin HPA-like"/>
    <property type="match status" value="3"/>
</dbReference>
<protein>
    <recommendedName>
        <fullName evidence="2">H-type lectin domain-containing protein</fullName>
    </recommendedName>
</protein>
<organism evidence="3 4">
    <name type="scientific">Phanerochaete carnosa (strain HHB-10118-sp)</name>
    <name type="common">White-rot fungus</name>
    <name type="synonym">Peniophora carnosa</name>
    <dbReference type="NCBI Taxonomy" id="650164"/>
    <lineage>
        <taxon>Eukaryota</taxon>
        <taxon>Fungi</taxon>
        <taxon>Dikarya</taxon>
        <taxon>Basidiomycota</taxon>
        <taxon>Agaricomycotina</taxon>
        <taxon>Agaricomycetes</taxon>
        <taxon>Polyporales</taxon>
        <taxon>Phanerochaetaceae</taxon>
        <taxon>Phanerochaete</taxon>
    </lineage>
</organism>
<reference evidence="3 4" key="1">
    <citation type="journal article" date="2012" name="BMC Genomics">
        <title>Comparative genomics of the white-rot fungi, Phanerochaete carnosa and P. chrysosporium, to elucidate the genetic basis of the distinct wood types they colonize.</title>
        <authorList>
            <person name="Suzuki H."/>
            <person name="MacDonald J."/>
            <person name="Syed K."/>
            <person name="Salamov A."/>
            <person name="Hori C."/>
            <person name="Aerts A."/>
            <person name="Henrissat B."/>
            <person name="Wiebenga A."/>
            <person name="vanKuyk P.A."/>
            <person name="Barry K."/>
            <person name="Lindquist E."/>
            <person name="LaButti K."/>
            <person name="Lapidus A."/>
            <person name="Lucas S."/>
            <person name="Coutinho P."/>
            <person name="Gong Y."/>
            <person name="Samejima M."/>
            <person name="Mahadevan R."/>
            <person name="Abou-Zaid M."/>
            <person name="de Vries R.P."/>
            <person name="Igarashi K."/>
            <person name="Yadav J.S."/>
            <person name="Grigoriev I.V."/>
            <person name="Master E.R."/>
        </authorList>
    </citation>
    <scope>NUCLEOTIDE SEQUENCE [LARGE SCALE GENOMIC DNA]</scope>
    <source>
        <strain evidence="3 4">HHB-10118-sp</strain>
    </source>
</reference>
<dbReference type="GO" id="GO:0030246">
    <property type="term" value="F:carbohydrate binding"/>
    <property type="evidence" value="ECO:0007669"/>
    <property type="project" value="InterPro"/>
</dbReference>